<accession>A0A7X2P9Z9</accession>
<reference evidence="2 3" key="1">
    <citation type="submission" date="2019-08" db="EMBL/GenBank/DDBJ databases">
        <title>In-depth cultivation of the pig gut microbiome towards novel bacterial diversity and tailored functional studies.</title>
        <authorList>
            <person name="Wylensek D."/>
            <person name="Hitch T.C.A."/>
            <person name="Clavel T."/>
        </authorList>
    </citation>
    <scope>NUCLEOTIDE SEQUENCE [LARGE SCALE GENOMIC DNA]</scope>
    <source>
        <strain evidence="2 3">Oil+RF-744-WCA-WT-13</strain>
    </source>
</reference>
<evidence type="ECO:0000313" key="2">
    <source>
        <dbReference type="EMBL" id="MST82977.1"/>
    </source>
</evidence>
<sequence length="390" mass="44111">MRVHNLIVGIDLNRTAPQLCYFDTERGDSGTAPLKAGNEEISFREVLDACEKQVGDNLYEDAESVRQEQEILADKTAGMLRQALATLGLEDPGSQVSGMMITVPVLSRALVNLIQGVYERLELDSSRAFLQDYKESFYYHTLYQKKELWSRNVGFFLFQDRDVSFCSLSSNHMTRPVTVTVESGMTVHLNGDPSVWDSQFCRMVDDSLRQNLYSSVFLMGETFDKTAMSRSTALLCKGGRKVFVVDNLFARGACCGAREKTVERRLAGYLYLGDELIRNNVGMQMTVQGTKTFYPLISAGVNWYEAERDCEILLVGDPELTFTLTGMDGGNRREVRMELPGLPQRPPKTNRLHLRFSFESAHRMMIEVQDIGFGEMYPGTGQIWREELKA</sequence>
<dbReference type="InterPro" id="IPR043770">
    <property type="entry name" value="DUF5716_C"/>
</dbReference>
<evidence type="ECO:0000259" key="1">
    <source>
        <dbReference type="Pfam" id="PF18980"/>
    </source>
</evidence>
<name>A0A7X2P9Z9_9FIRM</name>
<keyword evidence="3" id="KW-1185">Reference proteome</keyword>
<feature type="domain" description="DUF5716" evidence="1">
    <location>
        <begin position="99"/>
        <end position="389"/>
    </location>
</feature>
<protein>
    <recommendedName>
        <fullName evidence="1">DUF5716 domain-containing protein</fullName>
    </recommendedName>
</protein>
<dbReference type="Proteomes" id="UP000466864">
    <property type="component" value="Unassembled WGS sequence"/>
</dbReference>
<dbReference type="RefSeq" id="WP_154458882.1">
    <property type="nucleotide sequence ID" value="NZ_VUMV01000011.1"/>
</dbReference>
<dbReference type="Pfam" id="PF18980">
    <property type="entry name" value="DUF5716_C"/>
    <property type="match status" value="1"/>
</dbReference>
<comment type="caution">
    <text evidence="2">The sequence shown here is derived from an EMBL/GenBank/DDBJ whole genome shotgun (WGS) entry which is preliminary data.</text>
</comment>
<dbReference type="AlphaFoldDB" id="A0A7X2P9Z9"/>
<gene>
    <name evidence="2" type="ORF">FYJ60_11775</name>
</gene>
<proteinExistence type="predicted"/>
<organism evidence="2 3">
    <name type="scientific">Bilifractor porci</name>
    <dbReference type="NCBI Taxonomy" id="2606636"/>
    <lineage>
        <taxon>Bacteria</taxon>
        <taxon>Bacillati</taxon>
        <taxon>Bacillota</taxon>
        <taxon>Clostridia</taxon>
        <taxon>Lachnospirales</taxon>
        <taxon>Lachnospiraceae</taxon>
        <taxon>Bilifractor</taxon>
    </lineage>
</organism>
<evidence type="ECO:0000313" key="3">
    <source>
        <dbReference type="Proteomes" id="UP000466864"/>
    </source>
</evidence>
<dbReference type="EMBL" id="VUMV01000011">
    <property type="protein sequence ID" value="MST82977.1"/>
    <property type="molecule type" value="Genomic_DNA"/>
</dbReference>